<dbReference type="Proteomes" id="UP000008711">
    <property type="component" value="Unassembled WGS sequence"/>
</dbReference>
<keyword evidence="2" id="KW-0328">Glycosyltransferase</keyword>
<dbReference type="FunFam" id="3.40.50.2000:FF:000021">
    <property type="entry name" value="UDP-glucuronosyltransferase"/>
    <property type="match status" value="1"/>
</dbReference>
<reference evidence="6 7" key="1">
    <citation type="journal article" date="2007" name="Nature">
        <title>Evolution of genes and genomes on the Drosophila phylogeny.</title>
        <authorList>
            <consortium name="Drosophila 12 Genomes Consortium"/>
            <person name="Clark A.G."/>
            <person name="Eisen M.B."/>
            <person name="Smith D.R."/>
            <person name="Bergman C.M."/>
            <person name="Oliver B."/>
            <person name="Markow T.A."/>
            <person name="Kaufman T.C."/>
            <person name="Kellis M."/>
            <person name="Gelbart W."/>
            <person name="Iyer V.N."/>
            <person name="Pollard D.A."/>
            <person name="Sackton T.B."/>
            <person name="Larracuente A.M."/>
            <person name="Singh N.D."/>
            <person name="Abad J.P."/>
            <person name="Abt D.N."/>
            <person name="Adryan B."/>
            <person name="Aguade M."/>
            <person name="Akashi H."/>
            <person name="Anderson W.W."/>
            <person name="Aquadro C.F."/>
            <person name="Ardell D.H."/>
            <person name="Arguello R."/>
            <person name="Artieri C.G."/>
            <person name="Barbash D.A."/>
            <person name="Barker D."/>
            <person name="Barsanti P."/>
            <person name="Batterham P."/>
            <person name="Batzoglou S."/>
            <person name="Begun D."/>
            <person name="Bhutkar A."/>
            <person name="Blanco E."/>
            <person name="Bosak S.A."/>
            <person name="Bradley R.K."/>
            <person name="Brand A.D."/>
            <person name="Brent M.R."/>
            <person name="Brooks A.N."/>
            <person name="Brown R.H."/>
            <person name="Butlin R.K."/>
            <person name="Caggese C."/>
            <person name="Calvi B.R."/>
            <person name="Bernardo de Carvalho A."/>
            <person name="Caspi A."/>
            <person name="Castrezana S."/>
            <person name="Celniker S.E."/>
            <person name="Chang J.L."/>
            <person name="Chapple C."/>
            <person name="Chatterji S."/>
            <person name="Chinwalla A."/>
            <person name="Civetta A."/>
            <person name="Clifton S.W."/>
            <person name="Comeron J.M."/>
            <person name="Costello J.C."/>
            <person name="Coyne J.A."/>
            <person name="Daub J."/>
            <person name="David R.G."/>
            <person name="Delcher A.L."/>
            <person name="Delehaunty K."/>
            <person name="Do C.B."/>
            <person name="Ebling H."/>
            <person name="Edwards K."/>
            <person name="Eickbush T."/>
            <person name="Evans J.D."/>
            <person name="Filipski A."/>
            <person name="Findeiss S."/>
            <person name="Freyhult E."/>
            <person name="Fulton L."/>
            <person name="Fulton R."/>
            <person name="Garcia A.C."/>
            <person name="Gardiner A."/>
            <person name="Garfield D.A."/>
            <person name="Garvin B.E."/>
            <person name="Gibson G."/>
            <person name="Gilbert D."/>
            <person name="Gnerre S."/>
            <person name="Godfrey J."/>
            <person name="Good R."/>
            <person name="Gotea V."/>
            <person name="Gravely B."/>
            <person name="Greenberg A.J."/>
            <person name="Griffiths-Jones S."/>
            <person name="Gross S."/>
            <person name="Guigo R."/>
            <person name="Gustafson E.A."/>
            <person name="Haerty W."/>
            <person name="Hahn M.W."/>
            <person name="Halligan D.L."/>
            <person name="Halpern A.L."/>
            <person name="Halter G.M."/>
            <person name="Han M.V."/>
            <person name="Heger A."/>
            <person name="Hillier L."/>
            <person name="Hinrichs A.S."/>
            <person name="Holmes I."/>
            <person name="Hoskins R.A."/>
            <person name="Hubisz M.J."/>
            <person name="Hultmark D."/>
            <person name="Huntley M.A."/>
            <person name="Jaffe D.B."/>
            <person name="Jagadeeshan S."/>
            <person name="Jeck W.R."/>
            <person name="Johnson J."/>
            <person name="Jones C.D."/>
            <person name="Jordan W.C."/>
            <person name="Karpen G.H."/>
            <person name="Kataoka E."/>
            <person name="Keightley P.D."/>
            <person name="Kheradpour P."/>
            <person name="Kirkness E.F."/>
            <person name="Koerich L.B."/>
            <person name="Kristiansen K."/>
            <person name="Kudrna D."/>
            <person name="Kulathinal R.J."/>
            <person name="Kumar S."/>
            <person name="Kwok R."/>
            <person name="Lander E."/>
            <person name="Langley C.H."/>
            <person name="Lapoint R."/>
            <person name="Lazzaro B.P."/>
            <person name="Lee S.J."/>
            <person name="Levesque L."/>
            <person name="Li R."/>
            <person name="Lin C.F."/>
            <person name="Lin M.F."/>
            <person name="Lindblad-Toh K."/>
            <person name="Llopart A."/>
            <person name="Long M."/>
            <person name="Low L."/>
            <person name="Lozovsky E."/>
            <person name="Lu J."/>
            <person name="Luo M."/>
            <person name="Machado C.A."/>
            <person name="Makalowski W."/>
            <person name="Marzo M."/>
            <person name="Matsuda M."/>
            <person name="Matzkin L."/>
            <person name="McAllister B."/>
            <person name="McBride C.S."/>
            <person name="McKernan B."/>
            <person name="McKernan K."/>
            <person name="Mendez-Lago M."/>
            <person name="Minx P."/>
            <person name="Mollenhauer M.U."/>
            <person name="Montooth K."/>
            <person name="Mount S.M."/>
            <person name="Mu X."/>
            <person name="Myers E."/>
            <person name="Negre B."/>
            <person name="Newfeld S."/>
            <person name="Nielsen R."/>
            <person name="Noor M.A."/>
            <person name="O'Grady P."/>
            <person name="Pachter L."/>
            <person name="Papaceit M."/>
            <person name="Parisi M.J."/>
            <person name="Parisi M."/>
            <person name="Parts L."/>
            <person name="Pedersen J.S."/>
            <person name="Pesole G."/>
            <person name="Phillippy A.M."/>
            <person name="Ponting C.P."/>
            <person name="Pop M."/>
            <person name="Porcelli D."/>
            <person name="Powell J.R."/>
            <person name="Prohaska S."/>
            <person name="Pruitt K."/>
            <person name="Puig M."/>
            <person name="Quesneville H."/>
            <person name="Ram K.R."/>
            <person name="Rand D."/>
            <person name="Rasmussen M.D."/>
            <person name="Reed L.K."/>
            <person name="Reenan R."/>
            <person name="Reily A."/>
            <person name="Remington K.A."/>
            <person name="Rieger T.T."/>
            <person name="Ritchie M.G."/>
            <person name="Robin C."/>
            <person name="Rogers Y.H."/>
            <person name="Rohde C."/>
            <person name="Rozas J."/>
            <person name="Rubenfield M.J."/>
            <person name="Ruiz A."/>
            <person name="Russo S."/>
            <person name="Salzberg S.L."/>
            <person name="Sanchez-Gracia A."/>
            <person name="Saranga D.J."/>
            <person name="Sato H."/>
            <person name="Schaeffer S.W."/>
            <person name="Schatz M.C."/>
            <person name="Schlenke T."/>
            <person name="Schwartz R."/>
            <person name="Segarra C."/>
            <person name="Singh R.S."/>
            <person name="Sirot L."/>
            <person name="Sirota M."/>
            <person name="Sisneros N.B."/>
            <person name="Smith C.D."/>
            <person name="Smith T.F."/>
            <person name="Spieth J."/>
            <person name="Stage D.E."/>
            <person name="Stark A."/>
            <person name="Stephan W."/>
            <person name="Strausberg R.L."/>
            <person name="Strempel S."/>
            <person name="Sturgill D."/>
            <person name="Sutton G."/>
            <person name="Sutton G.G."/>
            <person name="Tao W."/>
            <person name="Teichmann S."/>
            <person name="Tobari Y.N."/>
            <person name="Tomimura Y."/>
            <person name="Tsolas J.M."/>
            <person name="Valente V.L."/>
            <person name="Venter E."/>
            <person name="Venter J.C."/>
            <person name="Vicario S."/>
            <person name="Vieira F.G."/>
            <person name="Vilella A.J."/>
            <person name="Villasante A."/>
            <person name="Walenz B."/>
            <person name="Wang J."/>
            <person name="Wasserman M."/>
            <person name="Watts T."/>
            <person name="Wilson D."/>
            <person name="Wilson R.K."/>
            <person name="Wing R.A."/>
            <person name="Wolfner M.F."/>
            <person name="Wong A."/>
            <person name="Wong G.K."/>
            <person name="Wu C.I."/>
            <person name="Wu G."/>
            <person name="Yamamoto D."/>
            <person name="Yang H.P."/>
            <person name="Yang S.P."/>
            <person name="Yorke J.A."/>
            <person name="Yoshida K."/>
            <person name="Zdobnov E."/>
            <person name="Zhang P."/>
            <person name="Zhang Y."/>
            <person name="Zimin A.V."/>
            <person name="Baldwin J."/>
            <person name="Abdouelleil A."/>
            <person name="Abdulkadir J."/>
            <person name="Abebe A."/>
            <person name="Abera B."/>
            <person name="Abreu J."/>
            <person name="Acer S.C."/>
            <person name="Aftuck L."/>
            <person name="Alexander A."/>
            <person name="An P."/>
            <person name="Anderson E."/>
            <person name="Anderson S."/>
            <person name="Arachi H."/>
            <person name="Azer M."/>
            <person name="Bachantsang P."/>
            <person name="Barry A."/>
            <person name="Bayul T."/>
            <person name="Berlin A."/>
            <person name="Bessette D."/>
            <person name="Bloom T."/>
            <person name="Blye J."/>
            <person name="Boguslavskiy L."/>
            <person name="Bonnet C."/>
            <person name="Boukhgalter B."/>
            <person name="Bourzgui I."/>
            <person name="Brown A."/>
            <person name="Cahill P."/>
            <person name="Channer S."/>
            <person name="Cheshatsang Y."/>
            <person name="Chuda L."/>
            <person name="Citroen M."/>
            <person name="Collymore A."/>
            <person name="Cooke P."/>
            <person name="Costello M."/>
            <person name="D'Aco K."/>
            <person name="Daza R."/>
            <person name="De Haan G."/>
            <person name="DeGray S."/>
            <person name="DeMaso C."/>
            <person name="Dhargay N."/>
            <person name="Dooley K."/>
            <person name="Dooley E."/>
            <person name="Doricent M."/>
            <person name="Dorje P."/>
            <person name="Dorjee K."/>
            <person name="Dupes A."/>
            <person name="Elong R."/>
            <person name="Falk J."/>
            <person name="Farina A."/>
            <person name="Faro S."/>
            <person name="Ferguson D."/>
            <person name="Fisher S."/>
            <person name="Foley C.D."/>
            <person name="Franke A."/>
            <person name="Friedrich D."/>
            <person name="Gadbois L."/>
            <person name="Gearin G."/>
            <person name="Gearin C.R."/>
            <person name="Giannoukos G."/>
            <person name="Goode T."/>
            <person name="Graham J."/>
            <person name="Grandbois E."/>
            <person name="Grewal S."/>
            <person name="Gyaltsen K."/>
            <person name="Hafez N."/>
            <person name="Hagos B."/>
            <person name="Hall J."/>
            <person name="Henson C."/>
            <person name="Hollinger A."/>
            <person name="Honan T."/>
            <person name="Huard M.D."/>
            <person name="Hughes L."/>
            <person name="Hurhula B."/>
            <person name="Husby M.E."/>
            <person name="Kamat A."/>
            <person name="Kanga B."/>
            <person name="Kashin S."/>
            <person name="Khazanovich D."/>
            <person name="Kisner P."/>
            <person name="Lance K."/>
            <person name="Lara M."/>
            <person name="Lee W."/>
            <person name="Lennon N."/>
            <person name="Letendre F."/>
            <person name="LeVine R."/>
            <person name="Lipovsky A."/>
            <person name="Liu X."/>
            <person name="Liu J."/>
            <person name="Liu S."/>
            <person name="Lokyitsang T."/>
            <person name="Lokyitsang Y."/>
            <person name="Lubonja R."/>
            <person name="Lui A."/>
            <person name="MacDonald P."/>
            <person name="Magnisalis V."/>
            <person name="Maru K."/>
            <person name="Matthews C."/>
            <person name="McCusker W."/>
            <person name="McDonough S."/>
            <person name="Mehta T."/>
            <person name="Meldrim J."/>
            <person name="Meneus L."/>
            <person name="Mihai O."/>
            <person name="Mihalev A."/>
            <person name="Mihova T."/>
            <person name="Mittelman R."/>
            <person name="Mlenga V."/>
            <person name="Montmayeur A."/>
            <person name="Mulrain L."/>
            <person name="Navidi A."/>
            <person name="Naylor J."/>
            <person name="Negash T."/>
            <person name="Nguyen T."/>
            <person name="Nguyen N."/>
            <person name="Nicol R."/>
            <person name="Norbu C."/>
            <person name="Norbu N."/>
            <person name="Novod N."/>
            <person name="O'Neill B."/>
            <person name="Osman S."/>
            <person name="Markiewicz E."/>
            <person name="Oyono O.L."/>
            <person name="Patti C."/>
            <person name="Phunkhang P."/>
            <person name="Pierre F."/>
            <person name="Priest M."/>
            <person name="Raghuraman S."/>
            <person name="Rege F."/>
            <person name="Reyes R."/>
            <person name="Rise C."/>
            <person name="Rogov P."/>
            <person name="Ross K."/>
            <person name="Ryan E."/>
            <person name="Settipalli S."/>
            <person name="Shea T."/>
            <person name="Sherpa N."/>
            <person name="Shi L."/>
            <person name="Shih D."/>
            <person name="Sparrow T."/>
            <person name="Spaulding J."/>
            <person name="Stalker J."/>
            <person name="Stange-Thomann N."/>
            <person name="Stavropoulos S."/>
            <person name="Stone C."/>
            <person name="Strader C."/>
            <person name="Tesfaye S."/>
            <person name="Thomson T."/>
            <person name="Thoulutsang Y."/>
            <person name="Thoulutsang D."/>
            <person name="Topham K."/>
            <person name="Topping I."/>
            <person name="Tsamla T."/>
            <person name="Vassiliev H."/>
            <person name="Vo A."/>
            <person name="Wangchuk T."/>
            <person name="Wangdi T."/>
            <person name="Weiand M."/>
            <person name="Wilkinson J."/>
            <person name="Wilson A."/>
            <person name="Yadav S."/>
            <person name="Young G."/>
            <person name="Yu Q."/>
            <person name="Zembek L."/>
            <person name="Zhong D."/>
            <person name="Zimmer A."/>
            <person name="Zwirko Z."/>
            <person name="Jaffe D.B."/>
            <person name="Alvarez P."/>
            <person name="Brockman W."/>
            <person name="Butler J."/>
            <person name="Chin C."/>
            <person name="Gnerre S."/>
            <person name="Grabherr M."/>
            <person name="Kleber M."/>
            <person name="Mauceli E."/>
            <person name="MacCallum I."/>
        </authorList>
    </citation>
    <scope>NUCLEOTIDE SEQUENCE [LARGE SCALE GENOMIC DNA]</scope>
    <source>
        <strain evidence="6 7">TSC#14021-0224.01</strain>
    </source>
</reference>
<keyword evidence="4" id="KW-0812">Transmembrane</keyword>
<dbReference type="AlphaFoldDB" id="B3P7B0"/>
<feature type="transmembrane region" description="Helical" evidence="4">
    <location>
        <begin position="487"/>
        <end position="509"/>
    </location>
</feature>
<dbReference type="SUPFAM" id="SSF53756">
    <property type="entry name" value="UDP-Glycosyltransferase/glycogen phosphorylase"/>
    <property type="match status" value="1"/>
</dbReference>
<dbReference type="Gene3D" id="3.40.50.2000">
    <property type="entry name" value="Glycogen Phosphorylase B"/>
    <property type="match status" value="1"/>
</dbReference>
<dbReference type="KEGG" id="der:6554305"/>
<feature type="signal peptide" evidence="5">
    <location>
        <begin position="1"/>
        <end position="25"/>
    </location>
</feature>
<protein>
    <submittedName>
        <fullName evidence="6">GG12424</fullName>
    </submittedName>
</protein>
<name>B3P7B0_DROER</name>
<evidence type="ECO:0000256" key="4">
    <source>
        <dbReference type="SAM" id="Phobius"/>
    </source>
</evidence>
<evidence type="ECO:0000256" key="2">
    <source>
        <dbReference type="ARBA" id="ARBA00022676"/>
    </source>
</evidence>
<evidence type="ECO:0000313" key="7">
    <source>
        <dbReference type="Proteomes" id="UP000008711"/>
    </source>
</evidence>
<dbReference type="HOGENOM" id="CLU_012949_0_2_1"/>
<dbReference type="InterPro" id="IPR002213">
    <property type="entry name" value="UDP_glucos_trans"/>
</dbReference>
<dbReference type="PANTHER" id="PTHR48043">
    <property type="entry name" value="EG:EG0003.4 PROTEIN-RELATED"/>
    <property type="match status" value="1"/>
</dbReference>
<dbReference type="GO" id="GO:0008194">
    <property type="term" value="F:UDP-glycosyltransferase activity"/>
    <property type="evidence" value="ECO:0007669"/>
    <property type="project" value="InterPro"/>
</dbReference>
<gene>
    <name evidence="6" type="primary">Dere\GG12424</name>
    <name evidence="6" type="ORF">Dere_GG12424</name>
</gene>
<feature type="chain" id="PRO_5002796312" evidence="5">
    <location>
        <begin position="26"/>
        <end position="530"/>
    </location>
</feature>
<dbReference type="OMA" id="SHMRMNI"/>
<dbReference type="PANTHER" id="PTHR48043:SF145">
    <property type="entry name" value="FI06409P-RELATED"/>
    <property type="match status" value="1"/>
</dbReference>
<dbReference type="PhylomeDB" id="B3P7B0"/>
<comment type="similarity">
    <text evidence="1">Belongs to the UDP-glycosyltransferase family.</text>
</comment>
<keyword evidence="4" id="KW-0472">Membrane</keyword>
<evidence type="ECO:0000256" key="1">
    <source>
        <dbReference type="ARBA" id="ARBA00009995"/>
    </source>
</evidence>
<organism evidence="6 7">
    <name type="scientific">Drosophila erecta</name>
    <name type="common">Fruit fly</name>
    <dbReference type="NCBI Taxonomy" id="7220"/>
    <lineage>
        <taxon>Eukaryota</taxon>
        <taxon>Metazoa</taxon>
        <taxon>Ecdysozoa</taxon>
        <taxon>Arthropoda</taxon>
        <taxon>Hexapoda</taxon>
        <taxon>Insecta</taxon>
        <taxon>Pterygota</taxon>
        <taxon>Neoptera</taxon>
        <taxon>Endopterygota</taxon>
        <taxon>Diptera</taxon>
        <taxon>Brachycera</taxon>
        <taxon>Muscomorpha</taxon>
        <taxon>Ephydroidea</taxon>
        <taxon>Drosophilidae</taxon>
        <taxon>Drosophila</taxon>
        <taxon>Sophophora</taxon>
    </lineage>
</organism>
<evidence type="ECO:0000313" key="6">
    <source>
        <dbReference type="EMBL" id="EDV53999.1"/>
    </source>
</evidence>
<keyword evidence="4" id="KW-1133">Transmembrane helix</keyword>
<dbReference type="EMBL" id="CH954182">
    <property type="protein sequence ID" value="EDV53999.1"/>
    <property type="molecule type" value="Genomic_DNA"/>
</dbReference>
<keyword evidence="3" id="KW-0808">Transferase</keyword>
<dbReference type="eggNOG" id="KOG1192">
    <property type="taxonomic scope" value="Eukaryota"/>
</dbReference>
<dbReference type="CDD" id="cd03784">
    <property type="entry name" value="GT1_Gtf-like"/>
    <property type="match status" value="1"/>
</dbReference>
<dbReference type="InterPro" id="IPR050271">
    <property type="entry name" value="UDP-glycosyltransferase"/>
</dbReference>
<sequence>MRSGCAWLALGLLLHLNPYLDLGEAASILGVFPYRIPSPFQMVRPLMRALVERGHKVTMVTPAGYPPEIDGVRHLRVPTLNQLMQNLLDNDQFVDALGCKWKEGVLASTIFYNVSHAILSDNGVQLMMRDKSEKFDMIMVEASHLDALYGLAEYYNATLLGISCMHMTWHIDYLAGNLAPSVYEPVSPIGFALDSSLLSRWFNWIYITEEQLLDRLVYRPAQVRLLKKFFGYPAEKLDELRAKVSVILVNSHFSMGRVRANVPNIIEVAGVHLSEPPAPCGAELQKYLDEAEHGAIYFSMGQDILMKYLPENMQKQLLQAFLQLKQRVVWKNELSVLPNKSENIYVMDKVPQRMVLAHPNLRLFISHGGLQSVMEAIDNGVPMLGLPLFFDQFNNMHRVQLAGMAKVLDPNDLNAETLLDTIKSLLENTSYAERAKQMAASFRDRPMSPLDTAIWWTEYALRNRDTSHMRLNVEEIPIMRYYSFDSLLTFGVRLVCVCGSLIFLGWKLYQKNRSMHRRLREMETVLSNER</sequence>
<evidence type="ECO:0000256" key="5">
    <source>
        <dbReference type="SAM" id="SignalP"/>
    </source>
</evidence>
<proteinExistence type="inferred from homology"/>
<keyword evidence="5" id="KW-0732">Signal</keyword>
<keyword evidence="7" id="KW-1185">Reference proteome</keyword>
<evidence type="ECO:0000256" key="3">
    <source>
        <dbReference type="ARBA" id="ARBA00022679"/>
    </source>
</evidence>
<dbReference type="Pfam" id="PF00201">
    <property type="entry name" value="UDPGT"/>
    <property type="match status" value="1"/>
</dbReference>
<accession>B3P7B0</accession>
<dbReference type="OrthoDB" id="5835829at2759"/>
<reference evidence="6 7" key="2">
    <citation type="journal article" date="2008" name="Bioinformatics">
        <title>Assembly reconciliation.</title>
        <authorList>
            <person name="Zimin A.V."/>
            <person name="Smith D.R."/>
            <person name="Sutton G."/>
            <person name="Yorke J.A."/>
        </authorList>
    </citation>
    <scope>NUCLEOTIDE SEQUENCE [LARGE SCALE GENOMIC DNA]</scope>
    <source>
        <strain evidence="6 7">TSC#14021-0224.01</strain>
    </source>
</reference>